<keyword evidence="2" id="KW-0560">Oxidoreductase</keyword>
<dbReference type="OrthoDB" id="5241825at2"/>
<gene>
    <name evidence="2" type="ORF">SAMN05216215_1027101</name>
</gene>
<evidence type="ECO:0000313" key="3">
    <source>
        <dbReference type="Proteomes" id="UP000199529"/>
    </source>
</evidence>
<dbReference type="Pfam" id="PF03992">
    <property type="entry name" value="ABM"/>
    <property type="match status" value="1"/>
</dbReference>
<protein>
    <submittedName>
        <fullName evidence="2">Quinol monooxygenase YgiN</fullName>
    </submittedName>
</protein>
<organism evidence="2 3">
    <name type="scientific">Saccharopolyspora shandongensis</name>
    <dbReference type="NCBI Taxonomy" id="418495"/>
    <lineage>
        <taxon>Bacteria</taxon>
        <taxon>Bacillati</taxon>
        <taxon>Actinomycetota</taxon>
        <taxon>Actinomycetes</taxon>
        <taxon>Pseudonocardiales</taxon>
        <taxon>Pseudonocardiaceae</taxon>
        <taxon>Saccharopolyspora</taxon>
    </lineage>
</organism>
<dbReference type="Proteomes" id="UP000199529">
    <property type="component" value="Unassembled WGS sequence"/>
</dbReference>
<evidence type="ECO:0000259" key="1">
    <source>
        <dbReference type="PROSITE" id="PS51725"/>
    </source>
</evidence>
<dbReference type="RefSeq" id="WP_093270133.1">
    <property type="nucleotide sequence ID" value="NZ_FNOK01000027.1"/>
</dbReference>
<dbReference type="AlphaFoldDB" id="A0A1H3K800"/>
<dbReference type="SUPFAM" id="SSF54909">
    <property type="entry name" value="Dimeric alpha+beta barrel"/>
    <property type="match status" value="1"/>
</dbReference>
<dbReference type="PANTHER" id="PTHR33336:SF15">
    <property type="entry name" value="ABM DOMAIN-CONTAINING PROTEIN"/>
    <property type="match status" value="1"/>
</dbReference>
<dbReference type="PANTHER" id="PTHR33336">
    <property type="entry name" value="QUINOL MONOOXYGENASE YGIN-RELATED"/>
    <property type="match status" value="1"/>
</dbReference>
<dbReference type="Gene3D" id="3.30.70.100">
    <property type="match status" value="1"/>
</dbReference>
<name>A0A1H3K800_9PSEU</name>
<evidence type="ECO:0000313" key="2">
    <source>
        <dbReference type="EMBL" id="SDY48337.1"/>
    </source>
</evidence>
<keyword evidence="3" id="KW-1185">Reference proteome</keyword>
<accession>A0A1H3K800</accession>
<proteinExistence type="predicted"/>
<feature type="domain" description="ABM" evidence="1">
    <location>
        <begin position="3"/>
        <end position="92"/>
    </location>
</feature>
<dbReference type="GO" id="GO:0004497">
    <property type="term" value="F:monooxygenase activity"/>
    <property type="evidence" value="ECO:0007669"/>
    <property type="project" value="UniProtKB-KW"/>
</dbReference>
<reference evidence="3" key="1">
    <citation type="submission" date="2016-10" db="EMBL/GenBank/DDBJ databases">
        <authorList>
            <person name="Varghese N."/>
            <person name="Submissions S."/>
        </authorList>
    </citation>
    <scope>NUCLEOTIDE SEQUENCE [LARGE SCALE GENOMIC DNA]</scope>
    <source>
        <strain evidence="3">CGMCC 4.3530</strain>
    </source>
</reference>
<dbReference type="PROSITE" id="PS51725">
    <property type="entry name" value="ABM"/>
    <property type="match status" value="1"/>
</dbReference>
<sequence length="99" mass="10656">MSFVVIARYVTNPGKRDEVLDLLAPMVAASLAEPGCRRYGLHAGSDDGVVAIVEEYDTEADFTAHCESEHFKRIVLGQVVPLLAERVVTRCVPVAGADA</sequence>
<dbReference type="InterPro" id="IPR050744">
    <property type="entry name" value="AI-2_Isomerase_LsrG"/>
</dbReference>
<dbReference type="EMBL" id="FNOK01000027">
    <property type="protein sequence ID" value="SDY48337.1"/>
    <property type="molecule type" value="Genomic_DNA"/>
</dbReference>
<dbReference type="InterPro" id="IPR007138">
    <property type="entry name" value="ABM_dom"/>
</dbReference>
<keyword evidence="2" id="KW-0503">Monooxygenase</keyword>
<dbReference type="InterPro" id="IPR011008">
    <property type="entry name" value="Dimeric_a/b-barrel"/>
</dbReference>
<dbReference type="STRING" id="418495.SAMN05216215_1027101"/>